<dbReference type="AlphaFoldDB" id="A0A8J7QCM1"/>
<evidence type="ECO:0000313" key="1">
    <source>
        <dbReference type="EMBL" id="MBO1322032.1"/>
    </source>
</evidence>
<gene>
    <name evidence="1" type="ORF">J3U88_26385</name>
</gene>
<reference evidence="1" key="1">
    <citation type="submission" date="2021-03" db="EMBL/GenBank/DDBJ databases">
        <authorList>
            <person name="Wang G."/>
        </authorList>
    </citation>
    <scope>NUCLEOTIDE SEQUENCE</scope>
    <source>
        <strain evidence="1">KCTC 12899</strain>
    </source>
</reference>
<name>A0A8J7QCM1_9BACT</name>
<dbReference type="RefSeq" id="WP_207862002.1">
    <property type="nucleotide sequence ID" value="NZ_JAFREP010000030.1"/>
</dbReference>
<comment type="caution">
    <text evidence="1">The sequence shown here is derived from an EMBL/GenBank/DDBJ whole genome shotgun (WGS) entry which is preliminary data.</text>
</comment>
<evidence type="ECO:0000313" key="2">
    <source>
        <dbReference type="Proteomes" id="UP000664417"/>
    </source>
</evidence>
<sequence>MAMNDLQSLVKHPSVQGGEQLLLVSGQPIVLSKGGAQKTMGNPVNNQQLMAWLKASLPVDVMGQFQWGRDVQVSLPVDGHSLPMRVVLGRDKSFRIEIRLISAEQAEPAALTPAALTAETPTVPVQAAPVETAPAQTEEAAVDEERLDAELANLGGSDQPALLVCPPDRLATFSEVVGELGCEPKHSDYLPAVLESLKYTVYPFILLQPAGPVAQDPVYQAIAAMNMEMRRRQFVVLFGDAYKTGDVFHAFCLSVNLVVHPRDLGDLAAVIEKHQQNYQKFVAPLHRALQDAGKF</sequence>
<dbReference type="Proteomes" id="UP000664417">
    <property type="component" value="Unassembled WGS sequence"/>
</dbReference>
<protein>
    <submittedName>
        <fullName evidence="1">Uncharacterized protein</fullName>
    </submittedName>
</protein>
<dbReference type="EMBL" id="JAFREP010000030">
    <property type="protein sequence ID" value="MBO1322032.1"/>
    <property type="molecule type" value="Genomic_DNA"/>
</dbReference>
<organism evidence="1 2">
    <name type="scientific">Acanthopleuribacter pedis</name>
    <dbReference type="NCBI Taxonomy" id="442870"/>
    <lineage>
        <taxon>Bacteria</taxon>
        <taxon>Pseudomonadati</taxon>
        <taxon>Acidobacteriota</taxon>
        <taxon>Holophagae</taxon>
        <taxon>Acanthopleuribacterales</taxon>
        <taxon>Acanthopleuribacteraceae</taxon>
        <taxon>Acanthopleuribacter</taxon>
    </lineage>
</organism>
<proteinExistence type="predicted"/>
<keyword evidence="2" id="KW-1185">Reference proteome</keyword>
<accession>A0A8J7QCM1</accession>